<dbReference type="OrthoDB" id="10044343at2759"/>
<organism evidence="13 14">
    <name type="scientific">Cynoglossus semilaevis</name>
    <name type="common">Tongue sole</name>
    <dbReference type="NCBI Taxonomy" id="244447"/>
    <lineage>
        <taxon>Eukaryota</taxon>
        <taxon>Metazoa</taxon>
        <taxon>Chordata</taxon>
        <taxon>Craniata</taxon>
        <taxon>Vertebrata</taxon>
        <taxon>Euteleostomi</taxon>
        <taxon>Actinopterygii</taxon>
        <taxon>Neopterygii</taxon>
        <taxon>Teleostei</taxon>
        <taxon>Neoteleostei</taxon>
        <taxon>Acanthomorphata</taxon>
        <taxon>Carangaria</taxon>
        <taxon>Pleuronectiformes</taxon>
        <taxon>Pleuronectoidei</taxon>
        <taxon>Cynoglossidae</taxon>
        <taxon>Cynoglossinae</taxon>
        <taxon>Cynoglossus</taxon>
    </lineage>
</organism>
<proteinExistence type="predicted"/>
<keyword evidence="1" id="KW-0488">Methylation</keyword>
<dbReference type="GeneTree" id="ENSGT00940000156052"/>
<keyword evidence="5 9" id="KW-0238">DNA-binding</keyword>
<dbReference type="SMART" id="SM00501">
    <property type="entry name" value="BRIGHT"/>
    <property type="match status" value="1"/>
</dbReference>
<dbReference type="KEGG" id="csem:103380451"/>
<evidence type="ECO:0000313" key="14">
    <source>
        <dbReference type="Proteomes" id="UP000265120"/>
    </source>
</evidence>
<dbReference type="InParanoid" id="A0A3P8VYN1"/>
<keyword evidence="14" id="KW-1185">Reference proteome</keyword>
<dbReference type="AlphaFoldDB" id="A0A3P8VYN1"/>
<feature type="region of interest" description="Disordered" evidence="10">
    <location>
        <begin position="356"/>
        <end position="389"/>
    </location>
</feature>
<feature type="compositionally biased region" description="Acidic residues" evidence="10">
    <location>
        <begin position="108"/>
        <end position="139"/>
    </location>
</feature>
<feature type="domain" description="REKLES" evidence="12">
    <location>
        <begin position="453"/>
        <end position="549"/>
    </location>
</feature>
<dbReference type="Ensembl" id="ENSCSET00000020615.1">
    <property type="protein sequence ID" value="ENSCSEP00000020363.1"/>
    <property type="gene ID" value="ENSCSEG00000012990.1"/>
</dbReference>
<dbReference type="GO" id="GO:0005634">
    <property type="term" value="C:nucleus"/>
    <property type="evidence" value="ECO:0007669"/>
    <property type="project" value="UniProtKB-SubCell"/>
</dbReference>
<evidence type="ECO:0000256" key="1">
    <source>
        <dbReference type="ARBA" id="ARBA00022481"/>
    </source>
</evidence>
<comment type="function">
    <text evidence="9">Transcription factor.</text>
</comment>
<dbReference type="STRING" id="244447.ENSCSEP00000020363"/>
<keyword evidence="3" id="KW-0007">Acetylation</keyword>
<dbReference type="Gene3D" id="1.10.150.60">
    <property type="entry name" value="ARID DNA-binding domain"/>
    <property type="match status" value="1"/>
</dbReference>
<evidence type="ECO:0000256" key="6">
    <source>
        <dbReference type="ARBA" id="ARBA00023163"/>
    </source>
</evidence>
<comment type="subunit">
    <text evidence="9">Homodimer.</text>
</comment>
<dbReference type="Pfam" id="PF01388">
    <property type="entry name" value="ARID"/>
    <property type="match status" value="1"/>
</dbReference>
<accession>A0A3P8VYN1</accession>
<dbReference type="GO" id="GO:0006357">
    <property type="term" value="P:regulation of transcription by RNA polymerase II"/>
    <property type="evidence" value="ECO:0007669"/>
    <property type="project" value="InterPro"/>
</dbReference>
<dbReference type="RefSeq" id="XP_008310669.1">
    <property type="nucleotide sequence ID" value="XM_008312447.3"/>
</dbReference>
<evidence type="ECO:0000313" key="13">
    <source>
        <dbReference type="Ensembl" id="ENSCSEP00000020363.1"/>
    </source>
</evidence>
<evidence type="ECO:0000256" key="10">
    <source>
        <dbReference type="SAM" id="MobiDB-lite"/>
    </source>
</evidence>
<feature type="domain" description="ARID" evidence="11">
    <location>
        <begin position="253"/>
        <end position="345"/>
    </location>
</feature>
<protein>
    <recommendedName>
        <fullName evidence="9">AT-rich interactive domain-containing protein 3</fullName>
        <shortName evidence="9">ARID domain-containing protein</shortName>
    </recommendedName>
</protein>
<evidence type="ECO:0000256" key="8">
    <source>
        <dbReference type="ARBA" id="ARBA00062449"/>
    </source>
</evidence>
<dbReference type="SUPFAM" id="SSF46774">
    <property type="entry name" value="ARID-like"/>
    <property type="match status" value="1"/>
</dbReference>
<comment type="subcellular location">
    <subcellularLocation>
        <location evidence="9">Nucleus</location>
    </subcellularLocation>
</comment>
<keyword evidence="6" id="KW-0804">Transcription</keyword>
<dbReference type="GO" id="GO:0003677">
    <property type="term" value="F:DNA binding"/>
    <property type="evidence" value="ECO:0007669"/>
    <property type="project" value="UniProtKB-UniRule"/>
</dbReference>
<reference evidence="13" key="2">
    <citation type="submission" date="2025-08" db="UniProtKB">
        <authorList>
            <consortium name="Ensembl"/>
        </authorList>
    </citation>
    <scope>IDENTIFICATION</scope>
</reference>
<dbReference type="PANTHER" id="PTHR15348:SF30">
    <property type="entry name" value="AT-RICH INTERACTIVE DOMAIN-CONTAINING PROTEIN 3"/>
    <property type="match status" value="1"/>
</dbReference>
<sequence length="585" mass="64209">MDFSKAQMSSLSEEGGPAGFPQSSPVGVKLEAVMEHLQRQQGAKLDMNLQEKHFQAQLLFAQRTAAAAAAARASGASLDSVLFGKADGQAYQQAQQVLKSHLSRMNPEEEDDTDDEEQDLMDSDREEEDDEDDDEEEENVNVNGFHQPTKKSRLLPPPGFPFSLYSTPQSTSVKHMAETPSPAVKQEHEEKDILSPVSAGQHAFISPNGLTDWGYDEPIKQRGSGVWSDENDGGKVKGEPSRDFAKLYELDSDPQRKEFLDELFVFMQKRGTPVNRIPIMAKQVLDLYRLFRLVTEKGGLVEVINKKIWREITKGLNLPTSITSAAFTLRTQYMKYLYPFECEKKQLSSPGELQAAIDSNRREGRRPSYTNSLYRYSPSPGSAPHAHLASPTIQTTPTLQNNLNASASPNLKRNADETTPVMPGRLPMALAFGQQQQQQQQQLAQAATLEHLRERLERGAAGAASDTPEKKMMRLAEEQQRLMQQALQQNLLAMASHFNPMNLKLNNGHESKQDLSLSISTNGATSISVSVEVNGTTYSGTLFAQKSAAPVTSQAVTLAGTSGFSALSSSHSPTSSSSASSKGPH</sequence>
<dbReference type="InterPro" id="IPR036431">
    <property type="entry name" value="ARID_dom_sf"/>
</dbReference>
<keyword evidence="2" id="KW-0597">Phosphoprotein</keyword>
<keyword evidence="7 9" id="KW-0539">Nucleus</keyword>
<evidence type="ECO:0000256" key="3">
    <source>
        <dbReference type="ARBA" id="ARBA00022990"/>
    </source>
</evidence>
<evidence type="ECO:0000256" key="7">
    <source>
        <dbReference type="ARBA" id="ARBA00023242"/>
    </source>
</evidence>
<reference evidence="13 14" key="1">
    <citation type="journal article" date="2014" name="Nat. Genet.">
        <title>Whole-genome sequence of a flatfish provides insights into ZW sex chromosome evolution and adaptation to a benthic lifestyle.</title>
        <authorList>
            <person name="Chen S."/>
            <person name="Zhang G."/>
            <person name="Shao C."/>
            <person name="Huang Q."/>
            <person name="Liu G."/>
            <person name="Zhang P."/>
            <person name="Song W."/>
            <person name="An N."/>
            <person name="Chalopin D."/>
            <person name="Volff J.N."/>
            <person name="Hong Y."/>
            <person name="Li Q."/>
            <person name="Sha Z."/>
            <person name="Zhou H."/>
            <person name="Xie M."/>
            <person name="Yu Q."/>
            <person name="Liu Y."/>
            <person name="Xiang H."/>
            <person name="Wang N."/>
            <person name="Wu K."/>
            <person name="Yang C."/>
            <person name="Zhou Q."/>
            <person name="Liao X."/>
            <person name="Yang L."/>
            <person name="Hu Q."/>
            <person name="Zhang J."/>
            <person name="Meng L."/>
            <person name="Jin L."/>
            <person name="Tian Y."/>
            <person name="Lian J."/>
            <person name="Yang J."/>
            <person name="Miao G."/>
            <person name="Liu S."/>
            <person name="Liang Z."/>
            <person name="Yan F."/>
            <person name="Li Y."/>
            <person name="Sun B."/>
            <person name="Zhang H."/>
            <person name="Zhang J."/>
            <person name="Zhu Y."/>
            <person name="Du M."/>
            <person name="Zhao Y."/>
            <person name="Schartl M."/>
            <person name="Tang Q."/>
            <person name="Wang J."/>
        </authorList>
    </citation>
    <scope>NUCLEOTIDE SEQUENCE</scope>
</reference>
<feature type="compositionally biased region" description="Polar residues" evidence="10">
    <location>
        <begin position="1"/>
        <end position="12"/>
    </location>
</feature>
<keyword evidence="4 9" id="KW-0805">Transcription regulation</keyword>
<dbReference type="SMART" id="SM01014">
    <property type="entry name" value="ARID"/>
    <property type="match status" value="1"/>
</dbReference>
<feature type="region of interest" description="Disordered" evidence="10">
    <location>
        <begin position="563"/>
        <end position="585"/>
    </location>
</feature>
<dbReference type="PROSITE" id="PS51486">
    <property type="entry name" value="REKLES"/>
    <property type="match status" value="1"/>
</dbReference>
<dbReference type="InterPro" id="IPR001606">
    <property type="entry name" value="ARID_dom"/>
</dbReference>
<dbReference type="GeneID" id="103380451"/>
<dbReference type="InterPro" id="IPR045147">
    <property type="entry name" value="ARI3A/B/C"/>
</dbReference>
<comment type="subunit">
    <text evidence="8 9">Heterodimer with ARID3A. Interacts with unphosphorylated RB1.</text>
</comment>
<dbReference type="PROSITE" id="PS51011">
    <property type="entry name" value="ARID"/>
    <property type="match status" value="1"/>
</dbReference>
<evidence type="ECO:0000256" key="2">
    <source>
        <dbReference type="ARBA" id="ARBA00022553"/>
    </source>
</evidence>
<dbReference type="OMA" id="HFNPMNL"/>
<dbReference type="Proteomes" id="UP000265120">
    <property type="component" value="Chromosome 6"/>
</dbReference>
<evidence type="ECO:0000259" key="11">
    <source>
        <dbReference type="PROSITE" id="PS51011"/>
    </source>
</evidence>
<name>A0A3P8VYN1_CYNSE</name>
<evidence type="ECO:0000259" key="12">
    <source>
        <dbReference type="PROSITE" id="PS51486"/>
    </source>
</evidence>
<feature type="region of interest" description="Disordered" evidence="10">
    <location>
        <begin position="1"/>
        <end position="27"/>
    </location>
</feature>
<evidence type="ECO:0000256" key="4">
    <source>
        <dbReference type="ARBA" id="ARBA00023015"/>
    </source>
</evidence>
<dbReference type="InterPro" id="IPR023334">
    <property type="entry name" value="REKLES_domain"/>
</dbReference>
<reference evidence="13" key="3">
    <citation type="submission" date="2025-09" db="UniProtKB">
        <authorList>
            <consortium name="Ensembl"/>
        </authorList>
    </citation>
    <scope>IDENTIFICATION</scope>
</reference>
<dbReference type="PANTHER" id="PTHR15348">
    <property type="entry name" value="AT-RICH INTERACTIVE DOMAIN-CONTAINING PROTEIN ARID DOMAIN- CONTAINING PROTEIN DEAD RINGER PROTEIN B-CELL REGULATOR OF IGH TRANSCRIPTION BRIGHT"/>
    <property type="match status" value="1"/>
</dbReference>
<evidence type="ECO:0000256" key="9">
    <source>
        <dbReference type="RuleBase" id="RU369100"/>
    </source>
</evidence>
<feature type="region of interest" description="Disordered" evidence="10">
    <location>
        <begin position="101"/>
        <end position="167"/>
    </location>
</feature>
<feature type="compositionally biased region" description="Low complexity" evidence="10">
    <location>
        <begin position="565"/>
        <end position="585"/>
    </location>
</feature>
<dbReference type="FunFam" id="1.10.150.60:FF:000008">
    <property type="entry name" value="Putative AT-rich interactive domain-containing protein 3B"/>
    <property type="match status" value="1"/>
</dbReference>
<evidence type="ECO:0000256" key="5">
    <source>
        <dbReference type="ARBA" id="ARBA00023125"/>
    </source>
</evidence>